<gene>
    <name evidence="7" type="ORF">Q8A70_21340</name>
</gene>
<dbReference type="InterPro" id="IPR001123">
    <property type="entry name" value="LeuE-type"/>
</dbReference>
<organism evidence="7 8">
    <name type="scientific">Dongia sedimenti</name>
    <dbReference type="NCBI Taxonomy" id="3064282"/>
    <lineage>
        <taxon>Bacteria</taxon>
        <taxon>Pseudomonadati</taxon>
        <taxon>Pseudomonadota</taxon>
        <taxon>Alphaproteobacteria</taxon>
        <taxon>Rhodospirillales</taxon>
        <taxon>Dongiaceae</taxon>
        <taxon>Dongia</taxon>
    </lineage>
</organism>
<accession>A0ABU0YRB5</accession>
<keyword evidence="4 6" id="KW-1133">Transmembrane helix</keyword>
<comment type="caution">
    <text evidence="7">The sequence shown here is derived from an EMBL/GenBank/DDBJ whole genome shotgun (WGS) entry which is preliminary data.</text>
</comment>
<feature type="transmembrane region" description="Helical" evidence="6">
    <location>
        <begin position="46"/>
        <end position="74"/>
    </location>
</feature>
<dbReference type="PANTHER" id="PTHR30086:SF20">
    <property type="entry name" value="ARGININE EXPORTER PROTEIN ARGO-RELATED"/>
    <property type="match status" value="1"/>
</dbReference>
<feature type="transmembrane region" description="Helical" evidence="6">
    <location>
        <begin position="120"/>
        <end position="145"/>
    </location>
</feature>
<proteinExistence type="predicted"/>
<evidence type="ECO:0000313" key="7">
    <source>
        <dbReference type="EMBL" id="MDQ7250249.1"/>
    </source>
</evidence>
<evidence type="ECO:0000256" key="6">
    <source>
        <dbReference type="SAM" id="Phobius"/>
    </source>
</evidence>
<reference evidence="8" key="1">
    <citation type="submission" date="2023-08" db="EMBL/GenBank/DDBJ databases">
        <title>Rhodospirillaceae gen. nov., a novel taxon isolated from the Yangtze River Yuezi River estuary sludge.</title>
        <authorList>
            <person name="Ruan L."/>
        </authorList>
    </citation>
    <scope>NUCLEOTIDE SEQUENCE [LARGE SCALE GENOMIC DNA]</scope>
    <source>
        <strain evidence="8">R-7</strain>
    </source>
</reference>
<evidence type="ECO:0000256" key="2">
    <source>
        <dbReference type="ARBA" id="ARBA00022475"/>
    </source>
</evidence>
<comment type="subcellular location">
    <subcellularLocation>
        <location evidence="1">Cell membrane</location>
        <topology evidence="1">Multi-pass membrane protein</topology>
    </subcellularLocation>
</comment>
<dbReference type="EMBL" id="JAUYVI010000006">
    <property type="protein sequence ID" value="MDQ7250249.1"/>
    <property type="molecule type" value="Genomic_DNA"/>
</dbReference>
<keyword evidence="3 6" id="KW-0812">Transmembrane</keyword>
<feature type="transmembrane region" description="Helical" evidence="6">
    <location>
        <begin position="191"/>
        <end position="212"/>
    </location>
</feature>
<name>A0ABU0YRB5_9PROT</name>
<keyword evidence="8" id="KW-1185">Reference proteome</keyword>
<evidence type="ECO:0000256" key="5">
    <source>
        <dbReference type="ARBA" id="ARBA00023136"/>
    </source>
</evidence>
<dbReference type="Pfam" id="PF01810">
    <property type="entry name" value="LysE"/>
    <property type="match status" value="1"/>
</dbReference>
<dbReference type="Proteomes" id="UP001230156">
    <property type="component" value="Unassembled WGS sequence"/>
</dbReference>
<protein>
    <submittedName>
        <fullName evidence="7">LysE family transporter</fullName>
    </submittedName>
</protein>
<keyword evidence="2" id="KW-1003">Cell membrane</keyword>
<evidence type="ECO:0000256" key="4">
    <source>
        <dbReference type="ARBA" id="ARBA00022989"/>
    </source>
</evidence>
<keyword evidence="5 6" id="KW-0472">Membrane</keyword>
<feature type="transmembrane region" description="Helical" evidence="6">
    <location>
        <begin position="80"/>
        <end position="99"/>
    </location>
</feature>
<dbReference type="RefSeq" id="WP_379959261.1">
    <property type="nucleotide sequence ID" value="NZ_JAUYVI010000006.1"/>
</dbReference>
<evidence type="ECO:0000256" key="3">
    <source>
        <dbReference type="ARBA" id="ARBA00022692"/>
    </source>
</evidence>
<evidence type="ECO:0000256" key="1">
    <source>
        <dbReference type="ARBA" id="ARBA00004651"/>
    </source>
</evidence>
<feature type="transmembrane region" description="Helical" evidence="6">
    <location>
        <begin position="12"/>
        <end position="34"/>
    </location>
</feature>
<dbReference type="PANTHER" id="PTHR30086">
    <property type="entry name" value="ARGININE EXPORTER PROTEIN ARGO"/>
    <property type="match status" value="1"/>
</dbReference>
<sequence length="214" mass="22629">MLDIWITDFWLLLKGAVIGFAVAAPVGPIGMLCIRTTLERGRVAGFAAGLGAAVADAIYGMIGVLGVTAISGIIEAQRHWLELGGGAFVILFGIHLGLTRPNYQNGDEIPVSLFADFLKTLVLTLANPSTILTFMAIFAGVPAAGAAELEAVPVIVLGVLLGSAAWWLTLSQGVGFIRHRISEQALKWMNWAAGILLVAFGVYTLGHLALHWPD</sequence>
<evidence type="ECO:0000313" key="8">
    <source>
        <dbReference type="Proteomes" id="UP001230156"/>
    </source>
</evidence>
<feature type="transmembrane region" description="Helical" evidence="6">
    <location>
        <begin position="151"/>
        <end position="170"/>
    </location>
</feature>